<comment type="caution">
    <text evidence="2">The sequence shown here is derived from an EMBL/GenBank/DDBJ whole genome shotgun (WGS) entry which is preliminary data.</text>
</comment>
<dbReference type="InterPro" id="IPR050863">
    <property type="entry name" value="CenT-Element_Derived"/>
</dbReference>
<protein>
    <recommendedName>
        <fullName evidence="1">DDE-1 domain-containing protein</fullName>
    </recommendedName>
</protein>
<keyword evidence="3" id="KW-1185">Reference proteome</keyword>
<dbReference type="Pfam" id="PF03184">
    <property type="entry name" value="DDE_1"/>
    <property type="match status" value="1"/>
</dbReference>
<dbReference type="PANTHER" id="PTHR19303:SF73">
    <property type="entry name" value="PROTEIN PDC2"/>
    <property type="match status" value="1"/>
</dbReference>
<sequence>MRWAFSTNVYQYSHLNSVRNKDAVRGIKQDKTRFRTLVCCNADGSDKVRLAIIGKYANPRPLKGCMRALPVNYRYNTEAWMTGALFTEFLDEFNSRMRREKRKVCLLMDNASVHKPDMSRLSHVECIMLPPNTTSVIQPCNCGIIMNLKAFYRKSVIAYVLDLLADGNLTGEKCLRRLISNKLEYGLHLHGDK</sequence>
<dbReference type="PANTHER" id="PTHR19303">
    <property type="entry name" value="TRANSPOSON"/>
    <property type="match status" value="1"/>
</dbReference>
<dbReference type="GO" id="GO:0005634">
    <property type="term" value="C:nucleus"/>
    <property type="evidence" value="ECO:0007669"/>
    <property type="project" value="TreeGrafter"/>
</dbReference>
<organism evidence="2 3">
    <name type="scientific">Oopsacas minuta</name>
    <dbReference type="NCBI Taxonomy" id="111878"/>
    <lineage>
        <taxon>Eukaryota</taxon>
        <taxon>Metazoa</taxon>
        <taxon>Porifera</taxon>
        <taxon>Hexactinellida</taxon>
        <taxon>Hexasterophora</taxon>
        <taxon>Lyssacinosida</taxon>
        <taxon>Leucopsacidae</taxon>
        <taxon>Oopsacas</taxon>
    </lineage>
</organism>
<evidence type="ECO:0000313" key="2">
    <source>
        <dbReference type="EMBL" id="KAI6650134.1"/>
    </source>
</evidence>
<accession>A0AAV7JNP4</accession>
<proteinExistence type="predicted"/>
<dbReference type="GO" id="GO:0003677">
    <property type="term" value="F:DNA binding"/>
    <property type="evidence" value="ECO:0007669"/>
    <property type="project" value="TreeGrafter"/>
</dbReference>
<evidence type="ECO:0000259" key="1">
    <source>
        <dbReference type="Pfam" id="PF03184"/>
    </source>
</evidence>
<gene>
    <name evidence="2" type="ORF">LOD99_6216</name>
</gene>
<reference evidence="2 3" key="1">
    <citation type="journal article" date="2023" name="BMC Biol.">
        <title>The compact genome of the sponge Oopsacas minuta (Hexactinellida) is lacking key metazoan core genes.</title>
        <authorList>
            <person name="Santini S."/>
            <person name="Schenkelaars Q."/>
            <person name="Jourda C."/>
            <person name="Duchesne M."/>
            <person name="Belahbib H."/>
            <person name="Rocher C."/>
            <person name="Selva M."/>
            <person name="Riesgo A."/>
            <person name="Vervoort M."/>
            <person name="Leys S.P."/>
            <person name="Kodjabachian L."/>
            <person name="Le Bivic A."/>
            <person name="Borchiellini C."/>
            <person name="Claverie J.M."/>
            <person name="Renard E."/>
        </authorList>
    </citation>
    <scope>NUCLEOTIDE SEQUENCE [LARGE SCALE GENOMIC DNA]</scope>
    <source>
        <strain evidence="2">SPO-2</strain>
    </source>
</reference>
<name>A0AAV7JNP4_9METZ</name>
<dbReference type="AlphaFoldDB" id="A0AAV7JNP4"/>
<feature type="domain" description="DDE-1" evidence="1">
    <location>
        <begin position="32"/>
        <end position="163"/>
    </location>
</feature>
<dbReference type="EMBL" id="JAKMXF010000314">
    <property type="protein sequence ID" value="KAI6650134.1"/>
    <property type="molecule type" value="Genomic_DNA"/>
</dbReference>
<dbReference type="InterPro" id="IPR004875">
    <property type="entry name" value="DDE_SF_endonuclease_dom"/>
</dbReference>
<dbReference type="Proteomes" id="UP001165289">
    <property type="component" value="Unassembled WGS sequence"/>
</dbReference>
<evidence type="ECO:0000313" key="3">
    <source>
        <dbReference type="Proteomes" id="UP001165289"/>
    </source>
</evidence>